<evidence type="ECO:0000256" key="4">
    <source>
        <dbReference type="ARBA" id="ARBA00022840"/>
    </source>
</evidence>
<dbReference type="InterPro" id="IPR011009">
    <property type="entry name" value="Kinase-like_dom_sf"/>
</dbReference>
<accession>A0ABT0Y8A4</accession>
<name>A0ABT0Y8A4_9ACTN</name>
<feature type="region of interest" description="Disordered" evidence="5">
    <location>
        <begin position="398"/>
        <end position="439"/>
    </location>
</feature>
<reference evidence="8 9" key="1">
    <citation type="submission" date="2022-06" db="EMBL/GenBank/DDBJ databases">
        <title>Actinoplanes abujensis sp. nov., isolated from Nigerian arid soil.</title>
        <authorList>
            <person name="Ding P."/>
        </authorList>
    </citation>
    <scope>NUCLEOTIDE SEQUENCE [LARGE SCALE GENOMIC DNA]</scope>
    <source>
        <strain evidence="9">TRM88002</strain>
    </source>
</reference>
<evidence type="ECO:0000256" key="3">
    <source>
        <dbReference type="ARBA" id="ARBA00022777"/>
    </source>
</evidence>
<dbReference type="Pfam" id="PF00069">
    <property type="entry name" value="Pkinase"/>
    <property type="match status" value="1"/>
</dbReference>
<feature type="compositionally biased region" description="Gly residues" evidence="5">
    <location>
        <begin position="284"/>
        <end position="293"/>
    </location>
</feature>
<dbReference type="InterPro" id="IPR000719">
    <property type="entry name" value="Prot_kinase_dom"/>
</dbReference>
<dbReference type="Gene3D" id="3.30.200.20">
    <property type="entry name" value="Phosphorylase Kinase, domain 1"/>
    <property type="match status" value="1"/>
</dbReference>
<keyword evidence="9" id="KW-1185">Reference proteome</keyword>
<keyword evidence="1" id="KW-0808">Transferase</keyword>
<dbReference type="GO" id="GO:0004674">
    <property type="term" value="F:protein serine/threonine kinase activity"/>
    <property type="evidence" value="ECO:0007669"/>
    <property type="project" value="UniProtKB-KW"/>
</dbReference>
<dbReference type="SUPFAM" id="SSF56112">
    <property type="entry name" value="Protein kinase-like (PK-like)"/>
    <property type="match status" value="1"/>
</dbReference>
<proteinExistence type="predicted"/>
<dbReference type="Proteomes" id="UP001523216">
    <property type="component" value="Unassembled WGS sequence"/>
</dbReference>
<feature type="compositionally biased region" description="Low complexity" evidence="5">
    <location>
        <begin position="410"/>
        <end position="422"/>
    </location>
</feature>
<keyword evidence="6" id="KW-0472">Membrane</keyword>
<keyword evidence="6" id="KW-1133">Transmembrane helix</keyword>
<evidence type="ECO:0000256" key="6">
    <source>
        <dbReference type="SAM" id="Phobius"/>
    </source>
</evidence>
<evidence type="ECO:0000256" key="1">
    <source>
        <dbReference type="ARBA" id="ARBA00022679"/>
    </source>
</evidence>
<dbReference type="PANTHER" id="PTHR43289:SF30">
    <property type="entry name" value="NON-SPECIFIC SERINE_THREONINE PROTEIN KINASE"/>
    <property type="match status" value="1"/>
</dbReference>
<feature type="region of interest" description="Disordered" evidence="5">
    <location>
        <begin position="275"/>
        <end position="353"/>
    </location>
</feature>
<sequence length="524" mass="54568">MSDEWPIAGTLLAARYRLVTLLETGGMAQIWRADDELLARPVAVKLPKGSQVVWREARMAAKLQHPNIAAVHDYREAVRADGTVAPFVVMELLAGESVAARLEREPIELPEAARIGAAVADALAAAHANGVVHRDIKPGNVMLTPTGVKILDFGISATAGEPDDDDTGSTFGTPAYVAPERLDGMPAEPATDVYGLGVLLFEMVTGDPPYPVDTWEELAEARATGPNVLPPDLPAAFRSLVDRCLADDPEMRPGAEEIRFDLTALWLKVDDPPAAEPPAASAVGGRGGVGGGAARADSRVAGPARSRPATGPGGERPADGRPGTHPDGRGGTPAGRSPRGARPTAPQQRAYAAGRAPAVTLALTPAPTRRWVLGVTVVALLAAVGGAVLAVNWPRPTNEAAPELPPPPVVVSESPAPSRTPAGTPPTTPRYSPTPKRVAPTLTFDDAVGRFRNAVEQADIRSDVALDLLNLLRPLANGDGDNVGGQVDALRRKINDRAGEGSVSPAQATLLRSRLADVNRAAGT</sequence>
<dbReference type="RefSeq" id="WP_251801749.1">
    <property type="nucleotide sequence ID" value="NZ_JAMQOL010000046.1"/>
</dbReference>
<evidence type="ECO:0000259" key="7">
    <source>
        <dbReference type="PROSITE" id="PS50011"/>
    </source>
</evidence>
<evidence type="ECO:0000256" key="5">
    <source>
        <dbReference type="SAM" id="MobiDB-lite"/>
    </source>
</evidence>
<feature type="compositionally biased region" description="Basic and acidic residues" evidence="5">
    <location>
        <begin position="316"/>
        <end position="328"/>
    </location>
</feature>
<dbReference type="CDD" id="cd14014">
    <property type="entry name" value="STKc_PknB_like"/>
    <property type="match status" value="1"/>
</dbReference>
<feature type="transmembrane region" description="Helical" evidence="6">
    <location>
        <begin position="371"/>
        <end position="391"/>
    </location>
</feature>
<feature type="domain" description="Protein kinase" evidence="7">
    <location>
        <begin position="16"/>
        <end position="267"/>
    </location>
</feature>
<dbReference type="Gene3D" id="1.10.510.10">
    <property type="entry name" value="Transferase(Phosphotransferase) domain 1"/>
    <property type="match status" value="1"/>
</dbReference>
<organism evidence="8 9">
    <name type="scientific">Paractinoplanes hotanensis</name>
    <dbReference type="NCBI Taxonomy" id="2906497"/>
    <lineage>
        <taxon>Bacteria</taxon>
        <taxon>Bacillati</taxon>
        <taxon>Actinomycetota</taxon>
        <taxon>Actinomycetes</taxon>
        <taxon>Micromonosporales</taxon>
        <taxon>Micromonosporaceae</taxon>
        <taxon>Paractinoplanes</taxon>
    </lineage>
</organism>
<dbReference type="InterPro" id="IPR008271">
    <property type="entry name" value="Ser/Thr_kinase_AS"/>
</dbReference>
<comment type="caution">
    <text evidence="8">The sequence shown here is derived from an EMBL/GenBank/DDBJ whole genome shotgun (WGS) entry which is preliminary data.</text>
</comment>
<keyword evidence="2" id="KW-0547">Nucleotide-binding</keyword>
<dbReference type="SMART" id="SM00220">
    <property type="entry name" value="S_TKc"/>
    <property type="match status" value="1"/>
</dbReference>
<dbReference type="PANTHER" id="PTHR43289">
    <property type="entry name" value="MITOGEN-ACTIVATED PROTEIN KINASE KINASE KINASE 20-RELATED"/>
    <property type="match status" value="1"/>
</dbReference>
<keyword evidence="6" id="KW-0812">Transmembrane</keyword>
<protein>
    <submittedName>
        <fullName evidence="8">Serine/threonine protein kinase</fullName>
    </submittedName>
</protein>
<evidence type="ECO:0000256" key="2">
    <source>
        <dbReference type="ARBA" id="ARBA00022741"/>
    </source>
</evidence>
<dbReference type="EMBL" id="JAMQOL010000046">
    <property type="protein sequence ID" value="MCM4082025.1"/>
    <property type="molecule type" value="Genomic_DNA"/>
</dbReference>
<dbReference type="PROSITE" id="PS00108">
    <property type="entry name" value="PROTEIN_KINASE_ST"/>
    <property type="match status" value="1"/>
</dbReference>
<keyword evidence="3 8" id="KW-0418">Kinase</keyword>
<keyword evidence="4" id="KW-0067">ATP-binding</keyword>
<dbReference type="PROSITE" id="PS50011">
    <property type="entry name" value="PROTEIN_KINASE_DOM"/>
    <property type="match status" value="1"/>
</dbReference>
<gene>
    <name evidence="8" type="ORF">LXN57_31110</name>
</gene>
<evidence type="ECO:0000313" key="8">
    <source>
        <dbReference type="EMBL" id="MCM4082025.1"/>
    </source>
</evidence>
<keyword evidence="8" id="KW-0723">Serine/threonine-protein kinase</keyword>
<evidence type="ECO:0000313" key="9">
    <source>
        <dbReference type="Proteomes" id="UP001523216"/>
    </source>
</evidence>